<organism evidence="2 3">
    <name type="scientific">Winogradskyella maritima</name>
    <dbReference type="NCBI Taxonomy" id="1517766"/>
    <lineage>
        <taxon>Bacteria</taxon>
        <taxon>Pseudomonadati</taxon>
        <taxon>Bacteroidota</taxon>
        <taxon>Flavobacteriia</taxon>
        <taxon>Flavobacteriales</taxon>
        <taxon>Flavobacteriaceae</taxon>
        <taxon>Winogradskyella</taxon>
    </lineage>
</organism>
<evidence type="ECO:0000313" key="2">
    <source>
        <dbReference type="EMBL" id="MFC3875787.1"/>
    </source>
</evidence>
<evidence type="ECO:0008006" key="4">
    <source>
        <dbReference type="Google" id="ProtNLM"/>
    </source>
</evidence>
<feature type="transmembrane region" description="Helical" evidence="1">
    <location>
        <begin position="29"/>
        <end position="48"/>
    </location>
</feature>
<feature type="transmembrane region" description="Helical" evidence="1">
    <location>
        <begin position="179"/>
        <end position="200"/>
    </location>
</feature>
<protein>
    <recommendedName>
        <fullName evidence="4">YhhN-like protein</fullName>
    </recommendedName>
</protein>
<dbReference type="RefSeq" id="WP_386096097.1">
    <property type="nucleotide sequence ID" value="NZ_JBHSAT010000002.1"/>
</dbReference>
<proteinExistence type="predicted"/>
<comment type="caution">
    <text evidence="2">The sequence shown here is derived from an EMBL/GenBank/DDBJ whole genome shotgun (WGS) entry which is preliminary data.</text>
</comment>
<keyword evidence="1" id="KW-0472">Membrane</keyword>
<feature type="transmembrane region" description="Helical" evidence="1">
    <location>
        <begin position="55"/>
        <end position="76"/>
    </location>
</feature>
<dbReference type="Proteomes" id="UP001595812">
    <property type="component" value="Unassembled WGS sequence"/>
</dbReference>
<feature type="transmembrane region" description="Helical" evidence="1">
    <location>
        <begin position="114"/>
        <end position="133"/>
    </location>
</feature>
<gene>
    <name evidence="2" type="ORF">ACFOSX_00960</name>
</gene>
<keyword evidence="3" id="KW-1185">Reference proteome</keyword>
<dbReference type="EMBL" id="JBHSAT010000002">
    <property type="protein sequence ID" value="MFC3875787.1"/>
    <property type="molecule type" value="Genomic_DNA"/>
</dbReference>
<keyword evidence="1" id="KW-0812">Transmembrane</keyword>
<name>A0ABV8AGS1_9FLAO</name>
<evidence type="ECO:0000313" key="3">
    <source>
        <dbReference type="Proteomes" id="UP001595812"/>
    </source>
</evidence>
<reference evidence="3" key="1">
    <citation type="journal article" date="2019" name="Int. J. Syst. Evol. Microbiol.">
        <title>The Global Catalogue of Microorganisms (GCM) 10K type strain sequencing project: providing services to taxonomists for standard genome sequencing and annotation.</title>
        <authorList>
            <consortium name="The Broad Institute Genomics Platform"/>
            <consortium name="The Broad Institute Genome Sequencing Center for Infectious Disease"/>
            <person name="Wu L."/>
            <person name="Ma J."/>
        </authorList>
    </citation>
    <scope>NUCLEOTIDE SEQUENCE [LARGE SCALE GENOMIC DNA]</scope>
    <source>
        <strain evidence="3">CECT 8979</strain>
    </source>
</reference>
<evidence type="ECO:0000256" key="1">
    <source>
        <dbReference type="SAM" id="Phobius"/>
    </source>
</evidence>
<accession>A0ABV8AGS1</accession>
<feature type="transmembrane region" description="Helical" evidence="1">
    <location>
        <begin position="88"/>
        <end position="107"/>
    </location>
</feature>
<keyword evidence="1" id="KW-1133">Transmembrane helix</keyword>
<feature type="transmembrane region" description="Helical" evidence="1">
    <location>
        <begin position="153"/>
        <end position="172"/>
    </location>
</feature>
<feature type="transmembrane region" description="Helical" evidence="1">
    <location>
        <begin position="206"/>
        <end position="224"/>
    </location>
</feature>
<sequence length="244" mass="28170">MIINKLLKIITLALGVAYVTVQAMELEHIGLGLSSLALILILILYYRVVKEKKKFFFAFLVCFTVSHISGFISYFFILDYNDIDYMYYIGNLLYILSYAFLIFQILYPLNFRTIISKFAVSIFILLVLDIFAVTLVTETAQSALEISEYVMEFFYNAVIMVLLSVALINYMYRDDNKSMLFLVGSIFIFFSEIIMLADFYIAQSQYLSATYSAFLVMAFLFLYLQSRLQHTGPVEEYVEEGISA</sequence>